<keyword evidence="3" id="KW-1185">Reference proteome</keyword>
<feature type="region of interest" description="Disordered" evidence="1">
    <location>
        <begin position="80"/>
        <end position="145"/>
    </location>
</feature>
<protein>
    <submittedName>
        <fullName evidence="2">Uncharacterized protein</fullName>
    </submittedName>
</protein>
<evidence type="ECO:0000313" key="2">
    <source>
        <dbReference type="EMBL" id="PSR71310.1"/>
    </source>
</evidence>
<feature type="compositionally biased region" description="Polar residues" evidence="1">
    <location>
        <begin position="87"/>
        <end position="108"/>
    </location>
</feature>
<feature type="compositionally biased region" description="Polar residues" evidence="1">
    <location>
        <begin position="130"/>
        <end position="142"/>
    </location>
</feature>
<reference evidence="2 3" key="1">
    <citation type="submission" date="2018-02" db="EMBL/GenBank/DDBJ databases">
        <title>Genome sequence of the basidiomycete white-rot fungus Phlebia centrifuga.</title>
        <authorList>
            <person name="Granchi Z."/>
            <person name="Peng M."/>
            <person name="de Vries R.P."/>
            <person name="Hilden K."/>
            <person name="Makela M.R."/>
            <person name="Grigoriev I."/>
            <person name="Riley R."/>
        </authorList>
    </citation>
    <scope>NUCLEOTIDE SEQUENCE [LARGE SCALE GENOMIC DNA]</scope>
    <source>
        <strain evidence="2 3">FBCC195</strain>
    </source>
</reference>
<feature type="compositionally biased region" description="Acidic residues" evidence="1">
    <location>
        <begin position="181"/>
        <end position="192"/>
    </location>
</feature>
<dbReference type="AlphaFoldDB" id="A0A2R6NG03"/>
<evidence type="ECO:0000313" key="3">
    <source>
        <dbReference type="Proteomes" id="UP000186601"/>
    </source>
</evidence>
<organism evidence="2 3">
    <name type="scientific">Hermanssonia centrifuga</name>
    <dbReference type="NCBI Taxonomy" id="98765"/>
    <lineage>
        <taxon>Eukaryota</taxon>
        <taxon>Fungi</taxon>
        <taxon>Dikarya</taxon>
        <taxon>Basidiomycota</taxon>
        <taxon>Agaricomycotina</taxon>
        <taxon>Agaricomycetes</taxon>
        <taxon>Polyporales</taxon>
        <taxon>Meruliaceae</taxon>
        <taxon>Hermanssonia</taxon>
    </lineage>
</organism>
<evidence type="ECO:0000256" key="1">
    <source>
        <dbReference type="SAM" id="MobiDB-lite"/>
    </source>
</evidence>
<dbReference type="Proteomes" id="UP000186601">
    <property type="component" value="Unassembled WGS sequence"/>
</dbReference>
<dbReference type="OrthoDB" id="164902at2759"/>
<gene>
    <name evidence="2" type="ORF">PHLCEN_2v12824</name>
</gene>
<dbReference type="STRING" id="98765.A0A2R6NG03"/>
<dbReference type="EMBL" id="MLYV02001289">
    <property type="protein sequence ID" value="PSR71310.1"/>
    <property type="molecule type" value="Genomic_DNA"/>
</dbReference>
<sequence>MSSDGYFDDELDSAFLQAVDAIEAAHTSPQPKRPLAVPLPRSLPSEVIHVDDSYDFDSFDVDDDGLAMIDQICNDALSKDKQYTAPPRNSNGISSSSRPTKATVQTTLFGGVAKQPTQGGSSGASSSKSTLQRRTSSSNNVFTGRLQKTKKWDHTAFAKTGWKKAKSAKEKGKATSFQDWDAGEEDDDEEEPVEFEQFPAPFISIGCVCRVLNM</sequence>
<name>A0A2R6NG03_9APHY</name>
<comment type="caution">
    <text evidence="2">The sequence shown here is derived from an EMBL/GenBank/DDBJ whole genome shotgun (WGS) entry which is preliminary data.</text>
</comment>
<accession>A0A2R6NG03</accession>
<proteinExistence type="predicted"/>
<feature type="region of interest" description="Disordered" evidence="1">
    <location>
        <begin position="160"/>
        <end position="192"/>
    </location>
</feature>